<feature type="compositionally biased region" description="Low complexity" evidence="1">
    <location>
        <begin position="66"/>
        <end position="88"/>
    </location>
</feature>
<feature type="compositionally biased region" description="Low complexity" evidence="1">
    <location>
        <begin position="155"/>
        <end position="164"/>
    </location>
</feature>
<feature type="compositionally biased region" description="Polar residues" evidence="1">
    <location>
        <begin position="110"/>
        <end position="119"/>
    </location>
</feature>
<gene>
    <name evidence="2" type="ORF">SAMN05443639_11717</name>
</gene>
<protein>
    <submittedName>
        <fullName evidence="2">Uncharacterized protein</fullName>
    </submittedName>
</protein>
<evidence type="ECO:0000256" key="1">
    <source>
        <dbReference type="SAM" id="MobiDB-lite"/>
    </source>
</evidence>
<proteinExistence type="predicted"/>
<feature type="compositionally biased region" description="Low complexity" evidence="1">
    <location>
        <begin position="174"/>
        <end position="185"/>
    </location>
</feature>
<dbReference type="RefSeq" id="WP_093524872.1">
    <property type="nucleotide sequence ID" value="NZ_FOIJ01000017.1"/>
</dbReference>
<name>A0A1I0L0Y1_9BACT</name>
<feature type="region of interest" description="Disordered" evidence="1">
    <location>
        <begin position="1"/>
        <end position="123"/>
    </location>
</feature>
<feature type="compositionally biased region" description="Pro residues" evidence="1">
    <location>
        <begin position="27"/>
        <end position="65"/>
    </location>
</feature>
<evidence type="ECO:0000313" key="3">
    <source>
        <dbReference type="Proteomes" id="UP000199181"/>
    </source>
</evidence>
<keyword evidence="3" id="KW-1185">Reference proteome</keyword>
<feature type="compositionally biased region" description="Low complexity" evidence="1">
    <location>
        <begin position="1"/>
        <end position="26"/>
    </location>
</feature>
<dbReference type="AlphaFoldDB" id="A0A1I0L0Y1"/>
<organism evidence="2 3">
    <name type="scientific">Stigmatella erecta</name>
    <dbReference type="NCBI Taxonomy" id="83460"/>
    <lineage>
        <taxon>Bacteria</taxon>
        <taxon>Pseudomonadati</taxon>
        <taxon>Myxococcota</taxon>
        <taxon>Myxococcia</taxon>
        <taxon>Myxococcales</taxon>
        <taxon>Cystobacterineae</taxon>
        <taxon>Archangiaceae</taxon>
        <taxon>Stigmatella</taxon>
    </lineage>
</organism>
<accession>A0A1I0L0Y1</accession>
<reference evidence="3" key="1">
    <citation type="submission" date="2016-10" db="EMBL/GenBank/DDBJ databases">
        <authorList>
            <person name="Varghese N."/>
            <person name="Submissions S."/>
        </authorList>
    </citation>
    <scope>NUCLEOTIDE SEQUENCE [LARGE SCALE GENOMIC DNA]</scope>
    <source>
        <strain evidence="3">DSM 16858</strain>
    </source>
</reference>
<dbReference type="Proteomes" id="UP000199181">
    <property type="component" value="Unassembled WGS sequence"/>
</dbReference>
<feature type="region of interest" description="Disordered" evidence="1">
    <location>
        <begin position="135"/>
        <end position="185"/>
    </location>
</feature>
<dbReference type="EMBL" id="FOIJ01000017">
    <property type="protein sequence ID" value="SEU32898.1"/>
    <property type="molecule type" value="Genomic_DNA"/>
</dbReference>
<evidence type="ECO:0000313" key="2">
    <source>
        <dbReference type="EMBL" id="SEU32898.1"/>
    </source>
</evidence>
<sequence>MKIQDPAPAGPVKAPAAAPFQRLLPPAKSPPAPGTPRPPLPGTARPPLPAARPPGGSQPPPPQVLPRPGTALAASPARALARSALASPENLGHARQGMHGEAQRLRTVRTEAQTSSQAQVEHRVHELLARELARDLPPVSSVRPGAHAPSPPAEPSAETPSGEPLSRPEGLGRSPGEAAVEAAEAPSQVQATLELIQRIEVFVKSQRPALRMSLGGALAATVEVERTGPREVALRIQGHQGPLGEAHLSRIREALEARGLRLRALHAH</sequence>